<evidence type="ECO:0000313" key="3">
    <source>
        <dbReference type="Proteomes" id="UP000199459"/>
    </source>
</evidence>
<dbReference type="AlphaFoldDB" id="A0A1H8ICP5"/>
<proteinExistence type="predicted"/>
<sequence>MSTIGNNARLLSNDVQAKWLIEDFPFRIQLASVFPFYPVAGDALRYTTTPVLQPGVTIGFEEGIVEDTKMPNDASRVFSFAEIATQFRVSYKAQDIFSSNVNDQVSVQMALAIRELLYKFWTLFESGDSANTGEFDGLHRLVDSSRVLDLGFNPLTLEALEQGKELVRTNDGRGTVLFTNSIGKRAIHAAHWTRGLTPQYTDMIFPCPRNENQGERVLTVDGAPVYVNDLNQNLSGSPDTPDGEPVPENPLASDSTGIGTNIWFFSMGENNLHGMTPAALDTGLFVTRSTMLPDGSTLVYHVTMPASIALGSASSLAVIKNAVIPAHRGPLIDFDIQGA</sequence>
<gene>
    <name evidence="2" type="ORF">SAMN05216325_1318</name>
</gene>
<accession>A0A1H8ICP5</accession>
<feature type="region of interest" description="Disordered" evidence="1">
    <location>
        <begin position="231"/>
        <end position="252"/>
    </location>
</feature>
<organism evidence="2 3">
    <name type="scientific">Nitrosomonas marina</name>
    <dbReference type="NCBI Taxonomy" id="917"/>
    <lineage>
        <taxon>Bacteria</taxon>
        <taxon>Pseudomonadati</taxon>
        <taxon>Pseudomonadota</taxon>
        <taxon>Betaproteobacteria</taxon>
        <taxon>Nitrosomonadales</taxon>
        <taxon>Nitrosomonadaceae</taxon>
        <taxon>Nitrosomonas</taxon>
    </lineage>
</organism>
<dbReference type="EMBL" id="FOCP01000031">
    <property type="protein sequence ID" value="SEN65957.1"/>
    <property type="molecule type" value="Genomic_DNA"/>
</dbReference>
<evidence type="ECO:0008006" key="4">
    <source>
        <dbReference type="Google" id="ProtNLM"/>
    </source>
</evidence>
<dbReference type="OrthoDB" id="8542808at2"/>
<evidence type="ECO:0000313" key="2">
    <source>
        <dbReference type="EMBL" id="SEN65957.1"/>
    </source>
</evidence>
<reference evidence="2 3" key="1">
    <citation type="submission" date="2016-10" db="EMBL/GenBank/DDBJ databases">
        <authorList>
            <person name="de Groot N.N."/>
        </authorList>
    </citation>
    <scope>NUCLEOTIDE SEQUENCE [LARGE SCALE GENOMIC DNA]</scope>
    <source>
        <strain evidence="2 3">Nm22</strain>
    </source>
</reference>
<dbReference type="RefSeq" id="WP_090634528.1">
    <property type="nucleotide sequence ID" value="NZ_FOCP01000031.1"/>
</dbReference>
<protein>
    <recommendedName>
        <fullName evidence="4">Phage major capsid protein E</fullName>
    </recommendedName>
</protein>
<evidence type="ECO:0000256" key="1">
    <source>
        <dbReference type="SAM" id="MobiDB-lite"/>
    </source>
</evidence>
<dbReference type="Proteomes" id="UP000199459">
    <property type="component" value="Unassembled WGS sequence"/>
</dbReference>
<name>A0A1H8ICP5_9PROT</name>